<evidence type="ECO:0000313" key="2">
    <source>
        <dbReference type="Proteomes" id="UP000594638"/>
    </source>
</evidence>
<comment type="caution">
    <text evidence="1">The sequence shown here is derived from an EMBL/GenBank/DDBJ whole genome shotgun (WGS) entry which is preliminary data.</text>
</comment>
<dbReference type="Proteomes" id="UP000594638">
    <property type="component" value="Unassembled WGS sequence"/>
</dbReference>
<reference evidence="1 2" key="1">
    <citation type="submission" date="2019-12" db="EMBL/GenBank/DDBJ databases">
        <authorList>
            <person name="Alioto T."/>
            <person name="Alioto T."/>
            <person name="Gomez Garrido J."/>
        </authorList>
    </citation>
    <scope>NUCLEOTIDE SEQUENCE [LARGE SCALE GENOMIC DNA]</scope>
</reference>
<gene>
    <name evidence="1" type="ORF">OLEA9_A011822</name>
</gene>
<dbReference type="Gramene" id="OE9A011822T1">
    <property type="protein sequence ID" value="OE9A011822C1"/>
    <property type="gene ID" value="OE9A011822"/>
</dbReference>
<dbReference type="AlphaFoldDB" id="A0A8S0PIS4"/>
<keyword evidence="2" id="KW-1185">Reference proteome</keyword>
<sequence>MIFTCVFISTVGSVADGGMGLDRLPDWKLSNWKEEEDELLATIKTKRRSGILRGMSLRVVLLLAL</sequence>
<evidence type="ECO:0000313" key="1">
    <source>
        <dbReference type="EMBL" id="CAA2952379.1"/>
    </source>
</evidence>
<name>A0A8S0PIS4_OLEEU</name>
<protein>
    <submittedName>
        <fullName evidence="1">Uncharacterized protein</fullName>
    </submittedName>
</protein>
<dbReference type="EMBL" id="CACTIH010000082">
    <property type="protein sequence ID" value="CAA2952379.1"/>
    <property type="molecule type" value="Genomic_DNA"/>
</dbReference>
<organism evidence="1 2">
    <name type="scientific">Olea europaea subsp. europaea</name>
    <dbReference type="NCBI Taxonomy" id="158383"/>
    <lineage>
        <taxon>Eukaryota</taxon>
        <taxon>Viridiplantae</taxon>
        <taxon>Streptophyta</taxon>
        <taxon>Embryophyta</taxon>
        <taxon>Tracheophyta</taxon>
        <taxon>Spermatophyta</taxon>
        <taxon>Magnoliopsida</taxon>
        <taxon>eudicotyledons</taxon>
        <taxon>Gunneridae</taxon>
        <taxon>Pentapetalae</taxon>
        <taxon>asterids</taxon>
        <taxon>lamiids</taxon>
        <taxon>Lamiales</taxon>
        <taxon>Oleaceae</taxon>
        <taxon>Oleeae</taxon>
        <taxon>Olea</taxon>
    </lineage>
</organism>
<accession>A0A8S0PIS4</accession>
<proteinExistence type="predicted"/>